<dbReference type="Pfam" id="PF01546">
    <property type="entry name" value="Peptidase_M20"/>
    <property type="match status" value="1"/>
</dbReference>
<dbReference type="InterPro" id="IPR010182">
    <property type="entry name" value="ArgE/DapE"/>
</dbReference>
<protein>
    <submittedName>
        <fullName evidence="9">Acetylornithine deacetylase or succinyl-diaminopimelate desuccinylase</fullName>
    </submittedName>
</protein>
<comment type="cofactor">
    <cofactor evidence="1">
        <name>Co(2+)</name>
        <dbReference type="ChEBI" id="CHEBI:48828"/>
    </cofactor>
</comment>
<dbReference type="Pfam" id="PF07687">
    <property type="entry name" value="M20_dimer"/>
    <property type="match status" value="1"/>
</dbReference>
<dbReference type="EMBL" id="CM001022">
    <property type="protein sequence ID" value="EFQ24152.1"/>
    <property type="molecule type" value="Genomic_DNA"/>
</dbReference>
<sequence>MSLPEAVRGALRRTLAERREEYLARLTDLVARDTRVLDHGVGGGREAAGQEYLEELLTRMGARVEREPLEEEAIREGMRLHGEGNPGHDLTDRWNLSALFPGGNGPSLLFDGHVDTMPPDGWTRDPLTPSVEGGRLYGLGACDMKGGLMAACMAVKLLKDTGIPLPGDVKILSVADEEGGGNGTLCALMRGHRAEGALVCEPTSGALTVAHMGFLFFRVTVSGVSLHSGEKWKGVNAIEKAVLLMEALRDLEHRWLLEHRRPLLPPPNINVGVIEGGTAGSTVPDRCSFTLCLHYLPGMDRDEVVREVEEALMRRSAGDAWLADHPPRWEITQEGRPFEMDRNHPFVEILRSAAADALGQEVPVVGSPAGNDARLLRNIGGMPTAILGPGPLENCHMPDEWLPVEEYLGCILAYATLILEWGGRTE</sequence>
<evidence type="ECO:0000256" key="6">
    <source>
        <dbReference type="ARBA" id="ARBA00022833"/>
    </source>
</evidence>
<keyword evidence="5" id="KW-0378">Hydrolase</keyword>
<dbReference type="GO" id="GO:0046872">
    <property type="term" value="F:metal ion binding"/>
    <property type="evidence" value="ECO:0007669"/>
    <property type="project" value="UniProtKB-KW"/>
</dbReference>
<evidence type="ECO:0000313" key="9">
    <source>
        <dbReference type="EMBL" id="EFQ24152.1"/>
    </source>
</evidence>
<gene>
    <name evidence="9" type="ORF">Apau_1734</name>
</gene>
<evidence type="ECO:0000256" key="7">
    <source>
        <dbReference type="ARBA" id="ARBA00023285"/>
    </source>
</evidence>
<comment type="similarity">
    <text evidence="3">Belongs to the peptidase M20A family.</text>
</comment>
<evidence type="ECO:0000259" key="8">
    <source>
        <dbReference type="Pfam" id="PF07687"/>
    </source>
</evidence>
<dbReference type="Gene3D" id="3.40.630.10">
    <property type="entry name" value="Zn peptidases"/>
    <property type="match status" value="1"/>
</dbReference>
<evidence type="ECO:0000256" key="3">
    <source>
        <dbReference type="ARBA" id="ARBA00006247"/>
    </source>
</evidence>
<keyword evidence="7" id="KW-0170">Cobalt</keyword>
<evidence type="ECO:0000256" key="4">
    <source>
        <dbReference type="ARBA" id="ARBA00022723"/>
    </source>
</evidence>
<evidence type="ECO:0000256" key="1">
    <source>
        <dbReference type="ARBA" id="ARBA00001941"/>
    </source>
</evidence>
<evidence type="ECO:0000313" key="10">
    <source>
        <dbReference type="Proteomes" id="UP000005096"/>
    </source>
</evidence>
<dbReference type="OrthoDB" id="9792335at2"/>
<dbReference type="AlphaFoldDB" id="E3CV65"/>
<accession>E3CV65</accession>
<proteinExistence type="inferred from homology"/>
<organism evidence="9 10">
    <name type="scientific">Aminomonas paucivorans DSM 12260</name>
    <dbReference type="NCBI Taxonomy" id="584708"/>
    <lineage>
        <taxon>Bacteria</taxon>
        <taxon>Thermotogati</taxon>
        <taxon>Synergistota</taxon>
        <taxon>Synergistia</taxon>
        <taxon>Synergistales</taxon>
        <taxon>Synergistaceae</taxon>
        <taxon>Aminomonas</taxon>
    </lineage>
</organism>
<dbReference type="HOGENOM" id="CLU_021802_2_0_0"/>
<comment type="cofactor">
    <cofactor evidence="2">
        <name>Zn(2+)</name>
        <dbReference type="ChEBI" id="CHEBI:29105"/>
    </cofactor>
</comment>
<dbReference type="GO" id="GO:0016787">
    <property type="term" value="F:hydrolase activity"/>
    <property type="evidence" value="ECO:0007669"/>
    <property type="project" value="UniProtKB-KW"/>
</dbReference>
<dbReference type="InterPro" id="IPR036264">
    <property type="entry name" value="Bact_exopeptidase_dim_dom"/>
</dbReference>
<evidence type="ECO:0000256" key="5">
    <source>
        <dbReference type="ARBA" id="ARBA00022801"/>
    </source>
</evidence>
<keyword evidence="10" id="KW-1185">Reference proteome</keyword>
<feature type="domain" description="Peptidase M20 dimerisation" evidence="8">
    <location>
        <begin position="209"/>
        <end position="315"/>
    </location>
</feature>
<dbReference type="InterPro" id="IPR002933">
    <property type="entry name" value="Peptidase_M20"/>
</dbReference>
<dbReference type="PaxDb" id="584708-Apau_1734"/>
<dbReference type="SUPFAM" id="SSF55031">
    <property type="entry name" value="Bacterial exopeptidase dimerisation domain"/>
    <property type="match status" value="1"/>
</dbReference>
<dbReference type="InterPro" id="IPR050072">
    <property type="entry name" value="Peptidase_M20A"/>
</dbReference>
<dbReference type="Proteomes" id="UP000005096">
    <property type="component" value="Chromosome"/>
</dbReference>
<dbReference type="RefSeq" id="WP_006301373.1">
    <property type="nucleotide sequence ID" value="NZ_CM001022.1"/>
</dbReference>
<reference evidence="9 10" key="1">
    <citation type="journal article" date="2010" name="Stand. Genomic Sci.">
        <title>Non-contiguous finished genome sequence of Aminomonas paucivorans type strain (GLU-3).</title>
        <authorList>
            <person name="Pitluck S."/>
            <person name="Yasawong M."/>
            <person name="Held B."/>
            <person name="Lapidus A."/>
            <person name="Nolan M."/>
            <person name="Copeland A."/>
            <person name="Lucas S."/>
            <person name="Del Rio T.G."/>
            <person name="Tice H."/>
            <person name="Cheng J.F."/>
            <person name="Chertkov O."/>
            <person name="Goodwin L."/>
            <person name="Tapia R."/>
            <person name="Han C."/>
            <person name="Liolios K."/>
            <person name="Ivanova N."/>
            <person name="Mavromatis K."/>
            <person name="Ovchinnikova G."/>
            <person name="Pati A."/>
            <person name="Chen A."/>
            <person name="Palaniappan K."/>
            <person name="Land M."/>
            <person name="Hauser L."/>
            <person name="Chang Y.J."/>
            <person name="Jeffries C.D."/>
            <person name="Pukall R."/>
            <person name="Spring S."/>
            <person name="Rohde M."/>
            <person name="Sikorski J."/>
            <person name="Goker M."/>
            <person name="Woyke T."/>
            <person name="Bristow J."/>
            <person name="Eisen J.A."/>
            <person name="Markowitz V."/>
            <person name="Hugenholtz P."/>
            <person name="Kyrpides N.C."/>
            <person name="Klenk H.P."/>
        </authorList>
    </citation>
    <scope>NUCLEOTIDE SEQUENCE [LARGE SCALE GENOMIC DNA]</scope>
    <source>
        <strain evidence="9 10">DSM 12260</strain>
    </source>
</reference>
<dbReference type="Gene3D" id="3.30.70.360">
    <property type="match status" value="1"/>
</dbReference>
<dbReference type="eggNOG" id="COG0624">
    <property type="taxonomic scope" value="Bacteria"/>
</dbReference>
<keyword evidence="4" id="KW-0479">Metal-binding</keyword>
<dbReference type="SUPFAM" id="SSF53187">
    <property type="entry name" value="Zn-dependent exopeptidases"/>
    <property type="match status" value="1"/>
</dbReference>
<evidence type="ECO:0000256" key="2">
    <source>
        <dbReference type="ARBA" id="ARBA00001947"/>
    </source>
</evidence>
<dbReference type="PANTHER" id="PTHR43808">
    <property type="entry name" value="ACETYLORNITHINE DEACETYLASE"/>
    <property type="match status" value="1"/>
</dbReference>
<name>E3CV65_9BACT</name>
<dbReference type="PANTHER" id="PTHR43808:SF25">
    <property type="entry name" value="PEPTIDASE M20 DIMERISATION DOMAIN-CONTAINING PROTEIN"/>
    <property type="match status" value="1"/>
</dbReference>
<dbReference type="STRING" id="584708.Apau_1734"/>
<dbReference type="InterPro" id="IPR011650">
    <property type="entry name" value="Peptidase_M20_dimer"/>
</dbReference>
<keyword evidence="6" id="KW-0862">Zinc</keyword>
<dbReference type="NCBIfam" id="TIGR01910">
    <property type="entry name" value="DapE-ArgE"/>
    <property type="match status" value="1"/>
</dbReference>